<organism evidence="2">
    <name type="scientific">Ditylum brightwellii</name>
    <dbReference type="NCBI Taxonomy" id="49249"/>
    <lineage>
        <taxon>Eukaryota</taxon>
        <taxon>Sar</taxon>
        <taxon>Stramenopiles</taxon>
        <taxon>Ochrophyta</taxon>
        <taxon>Bacillariophyta</taxon>
        <taxon>Mediophyceae</taxon>
        <taxon>Lithodesmiophycidae</taxon>
        <taxon>Lithodesmiales</taxon>
        <taxon>Lithodesmiaceae</taxon>
        <taxon>Ditylum</taxon>
    </lineage>
</organism>
<feature type="region of interest" description="Disordered" evidence="1">
    <location>
        <begin position="101"/>
        <end position="129"/>
    </location>
</feature>
<feature type="compositionally biased region" description="Basic residues" evidence="1">
    <location>
        <begin position="19"/>
        <end position="31"/>
    </location>
</feature>
<feature type="region of interest" description="Disordered" evidence="1">
    <location>
        <begin position="1"/>
        <end position="40"/>
    </location>
</feature>
<name>A0A7S4SWH4_9STRA</name>
<proteinExistence type="predicted"/>
<protein>
    <submittedName>
        <fullName evidence="2">Uncharacterized protein</fullName>
    </submittedName>
</protein>
<dbReference type="EMBL" id="HBNS01055320">
    <property type="protein sequence ID" value="CAE4658069.1"/>
    <property type="molecule type" value="Transcribed_RNA"/>
</dbReference>
<evidence type="ECO:0000256" key="1">
    <source>
        <dbReference type="SAM" id="MobiDB-lite"/>
    </source>
</evidence>
<accession>A0A7S4SWH4</accession>
<dbReference type="AlphaFoldDB" id="A0A7S4SWH4"/>
<reference evidence="2" key="1">
    <citation type="submission" date="2021-01" db="EMBL/GenBank/DDBJ databases">
        <authorList>
            <person name="Corre E."/>
            <person name="Pelletier E."/>
            <person name="Niang G."/>
            <person name="Scheremetjew M."/>
            <person name="Finn R."/>
            <person name="Kale V."/>
            <person name="Holt S."/>
            <person name="Cochrane G."/>
            <person name="Meng A."/>
            <person name="Brown T."/>
            <person name="Cohen L."/>
        </authorList>
    </citation>
    <scope>NUCLEOTIDE SEQUENCE</scope>
    <source>
        <strain evidence="2">GSO104</strain>
    </source>
</reference>
<feature type="compositionally biased region" description="Polar residues" evidence="1">
    <location>
        <begin position="1"/>
        <end position="10"/>
    </location>
</feature>
<gene>
    <name evidence="2" type="ORF">DBRI00130_LOCUS40030</name>
</gene>
<evidence type="ECO:0000313" key="2">
    <source>
        <dbReference type="EMBL" id="CAE4658069.1"/>
    </source>
</evidence>
<sequence length="292" mass="32408">MTTQTSSSTKGGVLDRTLNRKSKKKGGRKYKRGVDSKTEKDLDGAVVGMGKDIDYLFLELSALENSHQDDDDDNKSVASMLSAAKIKYTLGSVASSLRNVKDEDDCEEAAGQRQQQQQQETPKEHIMIDEDGFILEKKNNEEEGNDAFSTFETDSLTTYKKSSSSVFVSDDSENWWGPTSGSAFTSDSSSRIKVEESKEARIEAVEQATKKRIATLRKCVAESKSEETLRMNGGAICGDGGGSTAGDQWQLSSKLDFVENETMKQITMLKERLHRPGSLDRNWLKERSTNVR</sequence>